<keyword evidence="1 4" id="KW-0349">Heme</keyword>
<proteinExistence type="predicted"/>
<keyword evidence="2 4" id="KW-0479">Metal-binding</keyword>
<dbReference type="GO" id="GO:0020037">
    <property type="term" value="F:heme binding"/>
    <property type="evidence" value="ECO:0007669"/>
    <property type="project" value="InterPro"/>
</dbReference>
<evidence type="ECO:0000256" key="2">
    <source>
        <dbReference type="ARBA" id="ARBA00022723"/>
    </source>
</evidence>
<name>A0AAN2C9N2_UNVUL</name>
<organism evidence="6 7">
    <name type="scientific">Vulcanimicrobium alpinum</name>
    <dbReference type="NCBI Taxonomy" id="3016050"/>
    <lineage>
        <taxon>Bacteria</taxon>
        <taxon>Bacillati</taxon>
        <taxon>Vulcanimicrobiota</taxon>
        <taxon>Vulcanimicrobiia</taxon>
        <taxon>Vulcanimicrobiales</taxon>
        <taxon>Vulcanimicrobiaceae</taxon>
        <taxon>Vulcanimicrobium</taxon>
    </lineage>
</organism>
<evidence type="ECO:0000256" key="3">
    <source>
        <dbReference type="ARBA" id="ARBA00023004"/>
    </source>
</evidence>
<dbReference type="Proteomes" id="UP001317532">
    <property type="component" value="Chromosome"/>
</dbReference>
<dbReference type="Gene3D" id="1.10.760.10">
    <property type="entry name" value="Cytochrome c-like domain"/>
    <property type="match status" value="1"/>
</dbReference>
<dbReference type="AlphaFoldDB" id="A0AAN2C9N2"/>
<dbReference type="GO" id="GO:0009055">
    <property type="term" value="F:electron transfer activity"/>
    <property type="evidence" value="ECO:0007669"/>
    <property type="project" value="InterPro"/>
</dbReference>
<dbReference type="SUPFAM" id="SSF46626">
    <property type="entry name" value="Cytochrome c"/>
    <property type="match status" value="1"/>
</dbReference>
<reference evidence="6 7" key="1">
    <citation type="journal article" date="2022" name="ISME Commun">
        <title>Vulcanimicrobium alpinus gen. nov. sp. nov., the first cultivated representative of the candidate phylum 'Eremiobacterota', is a metabolically versatile aerobic anoxygenic phototroph.</title>
        <authorList>
            <person name="Yabe S."/>
            <person name="Muto K."/>
            <person name="Abe K."/>
            <person name="Yokota A."/>
            <person name="Staudigel H."/>
            <person name="Tebo B.M."/>
        </authorList>
    </citation>
    <scope>NUCLEOTIDE SEQUENCE [LARGE SCALE GENOMIC DNA]</scope>
    <source>
        <strain evidence="6 7">WC8-2</strain>
    </source>
</reference>
<dbReference type="InterPro" id="IPR036909">
    <property type="entry name" value="Cyt_c-like_dom_sf"/>
</dbReference>
<evidence type="ECO:0000256" key="1">
    <source>
        <dbReference type="ARBA" id="ARBA00022617"/>
    </source>
</evidence>
<protein>
    <recommendedName>
        <fullName evidence="5">Cytochrome c domain-containing protein</fullName>
    </recommendedName>
</protein>
<evidence type="ECO:0000256" key="4">
    <source>
        <dbReference type="PROSITE-ProRule" id="PRU00433"/>
    </source>
</evidence>
<sequence>MNNLGILAGSAFFTYLALAIAMGVFPGAALSATKPGPGVVPLSAQEARGRDVYVAEGCSYCHTQQVRPLAQDGVWGRPSTAGDYAHDTPQLLGTERTGPDLSNIGARQPSDVWHLIHLYQPRSLVHASIMPQYPWLFAVKVRADAGDVTVAVPPGYVAPNSTVVATQSALDLVAYLKSLKQKPLPTAAP</sequence>
<dbReference type="KEGG" id="vab:WPS_14390"/>
<dbReference type="GO" id="GO:0046872">
    <property type="term" value="F:metal ion binding"/>
    <property type="evidence" value="ECO:0007669"/>
    <property type="project" value="UniProtKB-KW"/>
</dbReference>
<keyword evidence="7" id="KW-1185">Reference proteome</keyword>
<evidence type="ECO:0000259" key="5">
    <source>
        <dbReference type="PROSITE" id="PS51007"/>
    </source>
</evidence>
<dbReference type="InterPro" id="IPR009056">
    <property type="entry name" value="Cyt_c-like_dom"/>
</dbReference>
<accession>A0AAN2C9N2</accession>
<dbReference type="PROSITE" id="PS51007">
    <property type="entry name" value="CYTC"/>
    <property type="match status" value="1"/>
</dbReference>
<keyword evidence="3 4" id="KW-0408">Iron</keyword>
<gene>
    <name evidence="6" type="ORF">WPS_14390</name>
</gene>
<evidence type="ECO:0000313" key="7">
    <source>
        <dbReference type="Proteomes" id="UP001317532"/>
    </source>
</evidence>
<dbReference type="InterPro" id="IPR003468">
    <property type="entry name" value="Cyt_c_oxidase_monohaem-su/FixO"/>
</dbReference>
<feature type="domain" description="Cytochrome c" evidence="5">
    <location>
        <begin position="44"/>
        <end position="180"/>
    </location>
</feature>
<evidence type="ECO:0000313" key="6">
    <source>
        <dbReference type="EMBL" id="BDE06163.1"/>
    </source>
</evidence>
<dbReference type="EMBL" id="AP025523">
    <property type="protein sequence ID" value="BDE06163.1"/>
    <property type="molecule type" value="Genomic_DNA"/>
</dbReference>
<dbReference type="Pfam" id="PF02433">
    <property type="entry name" value="FixO"/>
    <property type="match status" value="1"/>
</dbReference>